<reference evidence="2" key="1">
    <citation type="submission" date="2014-03" db="EMBL/GenBank/DDBJ databases">
        <title>The sialotranscriptome of Amblyomma triste, Amblyomma parvum and Amblyomma cajennense ticks, uncovered by 454-based RNA-seq.</title>
        <authorList>
            <person name="Garcia G.R."/>
            <person name="Gardinassi L.G."/>
            <person name="Ribeiro J.M."/>
            <person name="Anatriello E."/>
            <person name="Ferreira B.R."/>
            <person name="Moreira H.N."/>
            <person name="Mafra C."/>
            <person name="Olegario M.M."/>
            <person name="Szabo P.J."/>
            <person name="Miranda-Santos I.K."/>
            <person name="Maruyama S.R."/>
        </authorList>
    </citation>
    <scope>NUCLEOTIDE SEQUENCE</scope>
    <source>
        <strain evidence="2">Uberlandia</strain>
        <tissue evidence="2">Salivary glands</tissue>
    </source>
</reference>
<proteinExistence type="evidence at transcript level"/>
<feature type="signal peptide" evidence="1">
    <location>
        <begin position="1"/>
        <end position="22"/>
    </location>
</feature>
<organism evidence="2">
    <name type="scientific">Amblyomma cajennense</name>
    <name type="common">Cayenne tick</name>
    <name type="synonym">Acarus cajennensis</name>
    <dbReference type="NCBI Taxonomy" id="34607"/>
    <lineage>
        <taxon>Eukaryota</taxon>
        <taxon>Metazoa</taxon>
        <taxon>Ecdysozoa</taxon>
        <taxon>Arthropoda</taxon>
        <taxon>Chelicerata</taxon>
        <taxon>Arachnida</taxon>
        <taxon>Acari</taxon>
        <taxon>Parasitiformes</taxon>
        <taxon>Ixodida</taxon>
        <taxon>Ixodoidea</taxon>
        <taxon>Ixodidae</taxon>
        <taxon>Amblyomminae</taxon>
        <taxon>Amblyomma</taxon>
    </lineage>
</organism>
<dbReference type="AlphaFoldDB" id="A0A023FCH3"/>
<dbReference type="EMBL" id="GBBK01005512">
    <property type="protein sequence ID" value="JAC18970.1"/>
    <property type="molecule type" value="mRNA"/>
</dbReference>
<accession>A0A023FCH3</accession>
<evidence type="ECO:0000256" key="1">
    <source>
        <dbReference type="SAM" id="SignalP"/>
    </source>
</evidence>
<name>A0A023FCH3_AMBCJ</name>
<feature type="chain" id="PRO_5001520706" evidence="1">
    <location>
        <begin position="23"/>
        <end position="113"/>
    </location>
</feature>
<sequence>MVNIRIALFAFISWCLVALAYAQGWPGPQLGLSGTGGYNGRGGGFGGHRGPLGEDLVYLVPHQFQPGTVVPIASSEEGWTSNKMLLMALPTRRGAGKMFNILMITLHLCNWEI</sequence>
<protein>
    <submittedName>
        <fullName evidence="2">Putative secreted protein</fullName>
    </submittedName>
</protein>
<keyword evidence="1" id="KW-0732">Signal</keyword>
<evidence type="ECO:0000313" key="2">
    <source>
        <dbReference type="EMBL" id="JAC18970.1"/>
    </source>
</evidence>